<dbReference type="EMBL" id="AP012338">
    <property type="protein sequence ID" value="BAM02272.1"/>
    <property type="molecule type" value="Genomic_DNA"/>
</dbReference>
<sequence>MRTRLAFFCTLALLLLPAAASAELGPAELGYDIAETGLGGRTFVVSPDGDDRHPGTEDRPMRTPQAAADRVEPGDTVLLRAGEYTNDGPAPVIEIARGGNRRAWVRFASFPGETAVIRFDGLRGIRVADAAYVLIEGLEIVGVAAELDPAAALAHALAFEGDDYGEHRYFGVGIRLGDGPDENPHHVILRNNRIRDAPGSGIATARSDSVLVQGNEVSGCGFYSPWGESGISMWRSVDANGDRRSYKMVVRDNVLRGNDNRVPFWIMEAYSDGNGIILDANERTPGAGSAGYPGYRGRFLVVNNVCSGNGGRGVNVFETANADVLHNTLVGNATRENIGSEVELGRTDRVRVRNNVIVPLPGKKPVGGYSTERADIGANLVSGGGEADFELDPAASGDPGFAATAGADAFRLAPGSPAIGAGDPDASFPVDAAGVPREPGVPPDLGAYAAAAAR</sequence>
<evidence type="ECO:0000256" key="2">
    <source>
        <dbReference type="ARBA" id="ARBA00004613"/>
    </source>
</evidence>
<dbReference type="STRING" id="1142394.PSMK_01130"/>
<feature type="region of interest" description="Disordered" evidence="9">
    <location>
        <begin position="414"/>
        <end position="454"/>
    </location>
</feature>
<evidence type="ECO:0000256" key="10">
    <source>
        <dbReference type="SAM" id="SignalP"/>
    </source>
</evidence>
<evidence type="ECO:0000256" key="6">
    <source>
        <dbReference type="ARBA" id="ARBA00022837"/>
    </source>
</evidence>
<dbReference type="InterPro" id="IPR006626">
    <property type="entry name" value="PbH1"/>
</dbReference>
<dbReference type="InterPro" id="IPR052052">
    <property type="entry name" value="Polysaccharide_Lyase_9"/>
</dbReference>
<accession>I0IAI4</accession>
<dbReference type="KEGG" id="phm:PSMK_01130"/>
<evidence type="ECO:0000256" key="5">
    <source>
        <dbReference type="ARBA" id="ARBA00022729"/>
    </source>
</evidence>
<protein>
    <submittedName>
        <fullName evidence="11">Uncharacterized protein</fullName>
    </submittedName>
</protein>
<keyword evidence="12" id="KW-1185">Reference proteome</keyword>
<evidence type="ECO:0000256" key="4">
    <source>
        <dbReference type="ARBA" id="ARBA00022723"/>
    </source>
</evidence>
<dbReference type="GO" id="GO:0016837">
    <property type="term" value="F:carbon-oxygen lyase activity, acting on polysaccharides"/>
    <property type="evidence" value="ECO:0007669"/>
    <property type="project" value="TreeGrafter"/>
</dbReference>
<dbReference type="HOGENOM" id="CLU_026285_0_0_0"/>
<keyword evidence="3" id="KW-0964">Secreted</keyword>
<dbReference type="PANTHER" id="PTHR40088:SF1">
    <property type="entry name" value="PECTATE LYASE PEL9"/>
    <property type="match status" value="1"/>
</dbReference>
<keyword evidence="6" id="KW-0106">Calcium</keyword>
<keyword evidence="4" id="KW-0479">Metal-binding</keyword>
<keyword evidence="7" id="KW-0456">Lyase</keyword>
<organism evidence="11 12">
    <name type="scientific">Phycisphaera mikurensis (strain NBRC 102666 / KCTC 22515 / FYK2301M01)</name>
    <dbReference type="NCBI Taxonomy" id="1142394"/>
    <lineage>
        <taxon>Bacteria</taxon>
        <taxon>Pseudomonadati</taxon>
        <taxon>Planctomycetota</taxon>
        <taxon>Phycisphaerae</taxon>
        <taxon>Phycisphaerales</taxon>
        <taxon>Phycisphaeraceae</taxon>
        <taxon>Phycisphaera</taxon>
    </lineage>
</organism>
<dbReference type="PANTHER" id="PTHR40088">
    <property type="entry name" value="PECTATE LYASE (EUROFUNG)"/>
    <property type="match status" value="1"/>
</dbReference>
<feature type="signal peptide" evidence="10">
    <location>
        <begin position="1"/>
        <end position="22"/>
    </location>
</feature>
<dbReference type="AlphaFoldDB" id="I0IAI4"/>
<dbReference type="eggNOG" id="COG2931">
    <property type="taxonomic scope" value="Bacteria"/>
</dbReference>
<keyword evidence="5 10" id="KW-0732">Signal</keyword>
<dbReference type="GO" id="GO:0046872">
    <property type="term" value="F:metal ion binding"/>
    <property type="evidence" value="ECO:0007669"/>
    <property type="project" value="UniProtKB-KW"/>
</dbReference>
<dbReference type="GO" id="GO:0005576">
    <property type="term" value="C:extracellular region"/>
    <property type="evidence" value="ECO:0007669"/>
    <property type="project" value="UniProtKB-SubCell"/>
</dbReference>
<evidence type="ECO:0000256" key="3">
    <source>
        <dbReference type="ARBA" id="ARBA00022525"/>
    </source>
</evidence>
<evidence type="ECO:0000256" key="8">
    <source>
        <dbReference type="ARBA" id="ARBA00038263"/>
    </source>
</evidence>
<comment type="similarity">
    <text evidence="8">Belongs to the polysaccharide lyase 9 family.</text>
</comment>
<dbReference type="RefSeq" id="WP_014435492.1">
    <property type="nucleotide sequence ID" value="NC_017080.1"/>
</dbReference>
<proteinExistence type="inferred from homology"/>
<dbReference type="NCBIfam" id="NF041518">
    <property type="entry name" value="choice_anch_Q"/>
    <property type="match status" value="1"/>
</dbReference>
<dbReference type="InterPro" id="IPR011050">
    <property type="entry name" value="Pectin_lyase_fold/virulence"/>
</dbReference>
<feature type="compositionally biased region" description="Basic and acidic residues" evidence="9">
    <location>
        <begin position="49"/>
        <end position="61"/>
    </location>
</feature>
<evidence type="ECO:0000256" key="9">
    <source>
        <dbReference type="SAM" id="MobiDB-lite"/>
    </source>
</evidence>
<comment type="subcellular location">
    <subcellularLocation>
        <location evidence="2">Secreted</location>
    </subcellularLocation>
</comment>
<dbReference type="InterPro" id="IPR059226">
    <property type="entry name" value="Choice_anch_Q_dom"/>
</dbReference>
<feature type="chain" id="PRO_5003629029" evidence="10">
    <location>
        <begin position="23"/>
        <end position="454"/>
    </location>
</feature>
<gene>
    <name evidence="11" type="ordered locus">PSMK_01130</name>
</gene>
<name>I0IAI4_PHYMF</name>
<evidence type="ECO:0000256" key="7">
    <source>
        <dbReference type="ARBA" id="ARBA00023239"/>
    </source>
</evidence>
<reference evidence="11 12" key="1">
    <citation type="submission" date="2012-02" db="EMBL/GenBank/DDBJ databases">
        <title>Complete genome sequence of Phycisphaera mikurensis NBRC 102666.</title>
        <authorList>
            <person name="Ankai A."/>
            <person name="Hosoyama A."/>
            <person name="Terui Y."/>
            <person name="Sekine M."/>
            <person name="Fukai R."/>
            <person name="Kato Y."/>
            <person name="Nakamura S."/>
            <person name="Yamada-Narita S."/>
            <person name="Kawakoshi A."/>
            <person name="Fukunaga Y."/>
            <person name="Yamazaki S."/>
            <person name="Fujita N."/>
        </authorList>
    </citation>
    <scope>NUCLEOTIDE SEQUENCE [LARGE SCALE GENOMIC DNA]</scope>
    <source>
        <strain evidence="12">NBRC 102666 / KCTC 22515 / FYK2301M01</strain>
    </source>
</reference>
<dbReference type="SUPFAM" id="SSF51126">
    <property type="entry name" value="Pectin lyase-like"/>
    <property type="match status" value="1"/>
</dbReference>
<dbReference type="Proteomes" id="UP000007881">
    <property type="component" value="Chromosome"/>
</dbReference>
<evidence type="ECO:0000313" key="11">
    <source>
        <dbReference type="EMBL" id="BAM02272.1"/>
    </source>
</evidence>
<dbReference type="OrthoDB" id="8660908at2"/>
<dbReference type="SMART" id="SM00710">
    <property type="entry name" value="PbH1"/>
    <property type="match status" value="4"/>
</dbReference>
<dbReference type="Gene3D" id="2.160.20.10">
    <property type="entry name" value="Single-stranded right-handed beta-helix, Pectin lyase-like"/>
    <property type="match status" value="1"/>
</dbReference>
<evidence type="ECO:0000313" key="12">
    <source>
        <dbReference type="Proteomes" id="UP000007881"/>
    </source>
</evidence>
<comment type="cofactor">
    <cofactor evidence="1">
        <name>Ca(2+)</name>
        <dbReference type="ChEBI" id="CHEBI:29108"/>
    </cofactor>
</comment>
<evidence type="ECO:0000256" key="1">
    <source>
        <dbReference type="ARBA" id="ARBA00001913"/>
    </source>
</evidence>
<dbReference type="InterPro" id="IPR012334">
    <property type="entry name" value="Pectin_lyas_fold"/>
</dbReference>
<feature type="region of interest" description="Disordered" evidence="9">
    <location>
        <begin position="43"/>
        <end position="69"/>
    </location>
</feature>